<name>A0A6L2LD60_TANCI</name>
<keyword evidence="2" id="KW-0808">Transferase</keyword>
<evidence type="ECO:0000256" key="1">
    <source>
        <dbReference type="SAM" id="MobiDB-lite"/>
    </source>
</evidence>
<evidence type="ECO:0000313" key="2">
    <source>
        <dbReference type="EMBL" id="GEU59638.1"/>
    </source>
</evidence>
<organism evidence="2">
    <name type="scientific">Tanacetum cinerariifolium</name>
    <name type="common">Dalmatian daisy</name>
    <name type="synonym">Chrysanthemum cinerariifolium</name>
    <dbReference type="NCBI Taxonomy" id="118510"/>
    <lineage>
        <taxon>Eukaryota</taxon>
        <taxon>Viridiplantae</taxon>
        <taxon>Streptophyta</taxon>
        <taxon>Embryophyta</taxon>
        <taxon>Tracheophyta</taxon>
        <taxon>Spermatophyta</taxon>
        <taxon>Magnoliopsida</taxon>
        <taxon>eudicotyledons</taxon>
        <taxon>Gunneridae</taxon>
        <taxon>Pentapetalae</taxon>
        <taxon>asterids</taxon>
        <taxon>campanulids</taxon>
        <taxon>Asterales</taxon>
        <taxon>Asteraceae</taxon>
        <taxon>Asteroideae</taxon>
        <taxon>Anthemideae</taxon>
        <taxon>Anthemidinae</taxon>
        <taxon>Tanacetum</taxon>
    </lineage>
</organism>
<keyword evidence="2" id="KW-0695">RNA-directed DNA polymerase</keyword>
<proteinExistence type="predicted"/>
<sequence>MHVTRQGANDAMTLESIQAMIDRAIQRNSTHTQEDASQNSGGGHRRPVQPARVYSYTGFMKCQPLNFRVTEGHDDAYAMTWETFKKRLTEKYCPKGEIKKLEIELWNLKVKGNDVGGHYKSDCSVLKNQGTEAQGMAYALGGGETNQDLDNMEDDINT</sequence>
<dbReference type="GO" id="GO:0003964">
    <property type="term" value="F:RNA-directed DNA polymerase activity"/>
    <property type="evidence" value="ECO:0007669"/>
    <property type="project" value="UniProtKB-KW"/>
</dbReference>
<gene>
    <name evidence="2" type="ORF">Tci_031616</name>
</gene>
<comment type="caution">
    <text evidence="2">The sequence shown here is derived from an EMBL/GenBank/DDBJ whole genome shotgun (WGS) entry which is preliminary data.</text>
</comment>
<accession>A0A6L2LD60</accession>
<dbReference type="EMBL" id="BKCJ010004206">
    <property type="protein sequence ID" value="GEU59638.1"/>
    <property type="molecule type" value="Genomic_DNA"/>
</dbReference>
<reference evidence="2" key="1">
    <citation type="journal article" date="2019" name="Sci. Rep.">
        <title>Draft genome of Tanacetum cinerariifolium, the natural source of mosquito coil.</title>
        <authorList>
            <person name="Yamashiro T."/>
            <person name="Shiraishi A."/>
            <person name="Satake H."/>
            <person name="Nakayama K."/>
        </authorList>
    </citation>
    <scope>NUCLEOTIDE SEQUENCE</scope>
</reference>
<dbReference type="AlphaFoldDB" id="A0A6L2LD60"/>
<feature type="compositionally biased region" description="Polar residues" evidence="1">
    <location>
        <begin position="27"/>
        <end position="39"/>
    </location>
</feature>
<protein>
    <submittedName>
        <fullName evidence="2">Reverse transcriptase domain-containing protein</fullName>
    </submittedName>
</protein>
<feature type="region of interest" description="Disordered" evidence="1">
    <location>
        <begin position="27"/>
        <end position="49"/>
    </location>
</feature>
<keyword evidence="2" id="KW-0548">Nucleotidyltransferase</keyword>